<dbReference type="AlphaFoldDB" id="A0A0F0M0N5"/>
<organism evidence="4 5">
    <name type="scientific">Microbacterium ginsengisoli</name>
    <dbReference type="NCBI Taxonomy" id="400772"/>
    <lineage>
        <taxon>Bacteria</taxon>
        <taxon>Bacillati</taxon>
        <taxon>Actinomycetota</taxon>
        <taxon>Actinomycetes</taxon>
        <taxon>Micrococcales</taxon>
        <taxon>Microbacteriaceae</taxon>
        <taxon>Microbacterium</taxon>
    </lineage>
</organism>
<dbReference type="Pfam" id="PF01177">
    <property type="entry name" value="Asp_Glu_race"/>
    <property type="match status" value="1"/>
</dbReference>
<sequence>MTHLTWLEATHGDERYRPLWEFLDRQVRALVADRAEVALTHVGVDAGGIRTPANRMMSDAAILATALEIDARTQTDAVVIGCWGAPTEIVRSGVARPVSSLPDGSVRAVGSLARRAVLITVSPTLVPIFADDLVRLGATGFLPERPVRAYDPESTLDDVVAAIDDPRALIARFDAVAKAAVADGADAIVVGCGYLAPLFTWHGYTHVSGHPDVPVLDCNRLAVEHVFALLALEAAGISPTGRGYPRPRGARAAALAATGGRLRGPETSPDLSTLTIEGTHA</sequence>
<evidence type="ECO:0000313" key="5">
    <source>
        <dbReference type="Proteomes" id="UP000033451"/>
    </source>
</evidence>
<dbReference type="InterPro" id="IPR053714">
    <property type="entry name" value="Iso_Racemase_Enz_sf"/>
</dbReference>
<protein>
    <submittedName>
        <fullName evidence="4">Asp/Glu/Hydantoin racemase</fullName>
    </submittedName>
</protein>
<accession>A0A0F0M0N5</accession>
<gene>
    <name evidence="3" type="ORF">RR49_00282</name>
    <name evidence="4" type="ORF">RR49_00295</name>
</gene>
<dbReference type="Gene3D" id="3.40.50.12500">
    <property type="match status" value="1"/>
</dbReference>
<dbReference type="EMBL" id="JYIY01000048">
    <property type="protein sequence ID" value="KJL42123.1"/>
    <property type="molecule type" value="Genomic_DNA"/>
</dbReference>
<keyword evidence="5" id="KW-1185">Reference proteome</keyword>
<dbReference type="PATRIC" id="fig|400772.4.peg.309"/>
<dbReference type="Proteomes" id="UP000033451">
    <property type="component" value="Unassembled WGS sequence"/>
</dbReference>
<dbReference type="RefSeq" id="WP_045246083.1">
    <property type="nucleotide sequence ID" value="NZ_JYIY01000048.1"/>
</dbReference>
<feature type="region of interest" description="Disordered" evidence="2">
    <location>
        <begin position="257"/>
        <end position="281"/>
    </location>
</feature>
<name>A0A0F0M0N5_9MICO</name>
<proteinExistence type="inferred from homology"/>
<comment type="similarity">
    <text evidence="1">Belongs to the HyuE racemase family.</text>
</comment>
<dbReference type="GO" id="GO:0047661">
    <property type="term" value="F:amino-acid racemase activity"/>
    <property type="evidence" value="ECO:0007669"/>
    <property type="project" value="InterPro"/>
</dbReference>
<comment type="caution">
    <text evidence="4">The sequence shown here is derived from an EMBL/GenBank/DDBJ whole genome shotgun (WGS) entry which is preliminary data.</text>
</comment>
<dbReference type="EMBL" id="JYIY01000048">
    <property type="protein sequence ID" value="KJL42136.1"/>
    <property type="molecule type" value="Genomic_DNA"/>
</dbReference>
<evidence type="ECO:0000256" key="1">
    <source>
        <dbReference type="ARBA" id="ARBA00038414"/>
    </source>
</evidence>
<dbReference type="InterPro" id="IPR015942">
    <property type="entry name" value="Asp/Glu/hydantoin_racemase"/>
</dbReference>
<evidence type="ECO:0000256" key="2">
    <source>
        <dbReference type="SAM" id="MobiDB-lite"/>
    </source>
</evidence>
<reference evidence="4 5" key="1">
    <citation type="submission" date="2015-02" db="EMBL/GenBank/DDBJ databases">
        <title>Draft genome sequences of ten Microbacterium spp. with emphasis on heavy metal contaminated environments.</title>
        <authorList>
            <person name="Corretto E."/>
        </authorList>
    </citation>
    <scope>NUCLEOTIDE SEQUENCE [LARGE SCALE GENOMIC DNA]</scope>
    <source>
        <strain evidence="4 5">DSM 18659</strain>
    </source>
</reference>
<evidence type="ECO:0000313" key="4">
    <source>
        <dbReference type="EMBL" id="KJL42136.1"/>
    </source>
</evidence>
<dbReference type="SUPFAM" id="SSF51412">
    <property type="entry name" value="Inosine monophosphate dehydrogenase (IMPDH)"/>
    <property type="match status" value="1"/>
</dbReference>
<evidence type="ECO:0000313" key="3">
    <source>
        <dbReference type="EMBL" id="KJL42123.1"/>
    </source>
</evidence>
<feature type="compositionally biased region" description="Polar residues" evidence="2">
    <location>
        <begin position="269"/>
        <end position="281"/>
    </location>
</feature>
<dbReference type="STRING" id="400772.RR49_00282"/>
<dbReference type="OrthoDB" id="5082971at2"/>